<keyword evidence="2" id="KW-0677">Repeat</keyword>
<reference evidence="5 6" key="1">
    <citation type="journal article" date="2024" name="Plant J.">
        <title>Genome sequences and population genomics reveal climatic adaptation and genomic divergence between two closely related sweetgum species.</title>
        <authorList>
            <person name="Xu W.Q."/>
            <person name="Ren C.Q."/>
            <person name="Zhang X.Y."/>
            <person name="Comes H.P."/>
            <person name="Liu X.H."/>
            <person name="Li Y.G."/>
            <person name="Kettle C.J."/>
            <person name="Jalonen R."/>
            <person name="Gaisberger H."/>
            <person name="Ma Y.Z."/>
            <person name="Qiu Y.X."/>
        </authorList>
    </citation>
    <scope>NUCLEOTIDE SEQUENCE [LARGE SCALE GENOMIC DNA]</scope>
    <source>
        <strain evidence="5">Hangzhou</strain>
    </source>
</reference>
<name>A0AAP0WQR5_LIQFO</name>
<gene>
    <name evidence="5" type="ORF">L1049_022139</name>
</gene>
<dbReference type="InterPro" id="IPR032675">
    <property type="entry name" value="LRR_dom_sf"/>
</dbReference>
<dbReference type="InterPro" id="IPR002182">
    <property type="entry name" value="NB-ARC"/>
</dbReference>
<dbReference type="PRINTS" id="PR00364">
    <property type="entry name" value="DISEASERSIST"/>
</dbReference>
<dbReference type="Gene3D" id="3.80.10.10">
    <property type="entry name" value="Ribonuclease Inhibitor"/>
    <property type="match status" value="5"/>
</dbReference>
<evidence type="ECO:0000259" key="3">
    <source>
        <dbReference type="Pfam" id="PF00931"/>
    </source>
</evidence>
<dbReference type="InterPro" id="IPR057135">
    <property type="entry name" value="At4g27190-like_LRR"/>
</dbReference>
<dbReference type="SUPFAM" id="SSF52540">
    <property type="entry name" value="P-loop containing nucleoside triphosphate hydrolases"/>
    <property type="match status" value="1"/>
</dbReference>
<proteinExistence type="predicted"/>
<dbReference type="Proteomes" id="UP001415857">
    <property type="component" value="Unassembled WGS sequence"/>
</dbReference>
<dbReference type="EMBL" id="JBBPBK010000011">
    <property type="protein sequence ID" value="KAK9274885.1"/>
    <property type="molecule type" value="Genomic_DNA"/>
</dbReference>
<dbReference type="PANTHER" id="PTHR47186:SF20">
    <property type="entry name" value="DISEASE RESISTANCE PROTEIN RPS5-LIKE"/>
    <property type="match status" value="1"/>
</dbReference>
<dbReference type="InterPro" id="IPR027417">
    <property type="entry name" value="P-loop_NTPase"/>
</dbReference>
<keyword evidence="6" id="KW-1185">Reference proteome</keyword>
<dbReference type="SUPFAM" id="SSF52058">
    <property type="entry name" value="L domain-like"/>
    <property type="match status" value="3"/>
</dbReference>
<feature type="domain" description="NB-ARC" evidence="3">
    <location>
        <begin position="7"/>
        <end position="192"/>
    </location>
</feature>
<dbReference type="Pfam" id="PF23247">
    <property type="entry name" value="LRR_RPS2"/>
    <property type="match status" value="1"/>
</dbReference>
<evidence type="ECO:0000256" key="2">
    <source>
        <dbReference type="ARBA" id="ARBA00022737"/>
    </source>
</evidence>
<evidence type="ECO:0000313" key="6">
    <source>
        <dbReference type="Proteomes" id="UP001415857"/>
    </source>
</evidence>
<sequence length="1311" mass="148218">MALRTVEERKKKIFELLGDEKVTTIVLVGKSGIGKTWTAREINHHAISNGLFEITLWVFLNRKYGTRALYESIFHQLYVLSTTEEWAADDDDDDNDEEGGMKESLEILKQKISAMLSGKRCLLILDDVGNKKNEEEIMQSLKAVLPHNQQNPCKILITRIGGHSHNIVEASETVEVEPLSEEDSLHLLQERAGLSASEFPQLKAISENSTGLPAAIIVVAKALSYLWEHDCGIGTLESALEELANNENKDVTQLLRSVNDMYPSDVITECCWHSRQFFCNHGSVHYNELITYWIMEGHLDPFDRIEKAYEKGHCVLMELVNRGLLKKQEDDFIFVERAMLKVDDRRRCGVVGTARLGLANVFIDAKWEGLGRITPMDGMIKTPCDAKNWQKISTLLLDGKRLRREFPEIFFQGMQGLQVLALFNPRLKSLPLSLSKMQKLRVLVFRGCDLLENINIIRKLEMLTVLEISGACSIPDDLFKQISNLQSLNLSAVQITVLPSSLFTLSGLRWLILRGCTCLETLPSLKALKNLEVLDLSGAISFKKFKDLTFSSVPKLQMLDLSQTQIKILPFFKNNRRLTRLLLSSCSCIKVLPNLIALLGLQIIDLSGASNLKEISSFPSNKSTFYDLYLRDCSRLVKLPCTTKLEKLKLIDLSGADSLVEIEDKSFEHLNDLRLLNLSKTKVKNLPSLSNLGNLRQLLSKDCSSLETLPKMEGLTRLELLDLSGCSALTVIQDKFFDHMNCLLRLNLSETKIECLPSLSNLSNLRHLLLRYCLNLTKLPPLESLSKLEVLDLSGCSALMVIQDKSLEHMTCLSRLNLSETKIECLPSLSNLSNLRYLLLRCCINLTELPPLESLSKLEELDLCGASSLKETQTQFLGCMTDLQILNLSGIPLVKLPSMSNLVKLTQLSLQGCSGLKRVPDLEALTKLEVLDLSGTAVGCLPLPDSLSNLRELLLRDCSSLEGLPVLESLRHLEVLDLFGTRIKEFPYGISELTRLKQLNLPDMKGIEVDWAKIKRLPENLNWDQCGISKLAEILTGSSKPSIIVRGTDFFQLLEKNPKLWETYFKQFHFSLRSDEGVKDRDIYFQRDDFIFSDIYSQTRHFPCPKEHCRSLEICGFDKFPNSIKDVLRRAEFVSLIENNFISCLSDLGADNVKDMKGCWIERCTGVESILFGDERHVTLGRCLEILWVSNMTNLKSVYSYDVKSESFKNLKHLYLDCCPMLVNVFSTSQVPENLEILQIKFCDRLETVFGPNTSAEFKLKNLRILHVLELPELKTIGGVMPSLQKFKARECPKLVDIFSSSQLPENLEIL</sequence>
<dbReference type="PROSITE" id="PS51450">
    <property type="entry name" value="LRR"/>
    <property type="match status" value="1"/>
</dbReference>
<comment type="caution">
    <text evidence="5">The sequence shown here is derived from an EMBL/GenBank/DDBJ whole genome shotgun (WGS) entry which is preliminary data.</text>
</comment>
<keyword evidence="1" id="KW-0433">Leucine-rich repeat</keyword>
<dbReference type="SMART" id="SM00369">
    <property type="entry name" value="LRR_TYP"/>
    <property type="match status" value="9"/>
</dbReference>
<evidence type="ECO:0000313" key="5">
    <source>
        <dbReference type="EMBL" id="KAK9274885.1"/>
    </source>
</evidence>
<protein>
    <recommendedName>
        <fullName evidence="7">NB-ARC domain-containing protein</fullName>
    </recommendedName>
</protein>
<dbReference type="GO" id="GO:0043531">
    <property type="term" value="F:ADP binding"/>
    <property type="evidence" value="ECO:0007669"/>
    <property type="project" value="InterPro"/>
</dbReference>
<dbReference type="Gene3D" id="3.40.50.300">
    <property type="entry name" value="P-loop containing nucleotide triphosphate hydrolases"/>
    <property type="match status" value="1"/>
</dbReference>
<dbReference type="InterPro" id="IPR042197">
    <property type="entry name" value="Apaf_helical"/>
</dbReference>
<evidence type="ECO:0000259" key="4">
    <source>
        <dbReference type="Pfam" id="PF23247"/>
    </source>
</evidence>
<dbReference type="Pfam" id="PF00931">
    <property type="entry name" value="NB-ARC"/>
    <property type="match status" value="1"/>
</dbReference>
<evidence type="ECO:0008006" key="7">
    <source>
        <dbReference type="Google" id="ProtNLM"/>
    </source>
</evidence>
<organism evidence="5 6">
    <name type="scientific">Liquidambar formosana</name>
    <name type="common">Formosan gum</name>
    <dbReference type="NCBI Taxonomy" id="63359"/>
    <lineage>
        <taxon>Eukaryota</taxon>
        <taxon>Viridiplantae</taxon>
        <taxon>Streptophyta</taxon>
        <taxon>Embryophyta</taxon>
        <taxon>Tracheophyta</taxon>
        <taxon>Spermatophyta</taxon>
        <taxon>Magnoliopsida</taxon>
        <taxon>eudicotyledons</taxon>
        <taxon>Gunneridae</taxon>
        <taxon>Pentapetalae</taxon>
        <taxon>Saxifragales</taxon>
        <taxon>Altingiaceae</taxon>
        <taxon>Liquidambar</taxon>
    </lineage>
</organism>
<dbReference type="Pfam" id="PF13855">
    <property type="entry name" value="LRR_8"/>
    <property type="match status" value="1"/>
</dbReference>
<dbReference type="PANTHER" id="PTHR47186">
    <property type="entry name" value="LEUCINE-RICH REPEAT-CONTAINING PROTEIN 57"/>
    <property type="match status" value="1"/>
</dbReference>
<accession>A0AAP0WQR5</accession>
<evidence type="ECO:0000256" key="1">
    <source>
        <dbReference type="ARBA" id="ARBA00022614"/>
    </source>
</evidence>
<dbReference type="InterPro" id="IPR001611">
    <property type="entry name" value="Leu-rich_rpt"/>
</dbReference>
<dbReference type="Gene3D" id="1.10.8.430">
    <property type="entry name" value="Helical domain of apoptotic protease-activating factors"/>
    <property type="match status" value="1"/>
</dbReference>
<dbReference type="InterPro" id="IPR003591">
    <property type="entry name" value="Leu-rich_rpt_typical-subtyp"/>
</dbReference>
<feature type="domain" description="Disease resistance protein At4g27190-like leucine-rich repeats" evidence="4">
    <location>
        <begin position="1204"/>
        <end position="1302"/>
    </location>
</feature>